<name>A0ABS8HWJ1_9FIRM</name>
<gene>
    <name evidence="2" type="ORF">LMF89_19500</name>
</gene>
<keyword evidence="1" id="KW-0175">Coiled coil</keyword>
<feature type="coiled-coil region" evidence="1">
    <location>
        <begin position="80"/>
        <end position="114"/>
    </location>
</feature>
<dbReference type="SUPFAM" id="SSF58042">
    <property type="entry name" value="Outer membrane lipoprotein"/>
    <property type="match status" value="1"/>
</dbReference>
<evidence type="ECO:0000256" key="1">
    <source>
        <dbReference type="SAM" id="Coils"/>
    </source>
</evidence>
<protein>
    <submittedName>
        <fullName evidence="2">Uncharacterized protein</fullName>
    </submittedName>
</protein>
<sequence>MEKILQQILEGQTSLFSEIENVKNEVGKLSSEIGNVKNEVGKINSEIGKINQRLDDMPTKADLDKVITEQQKDIIAILERTATKESIAELSDDIEALNRRIFKQEAKIIRLERVKEKRA</sequence>
<dbReference type="RefSeq" id="WP_229536502.1">
    <property type="nucleotide sequence ID" value="NZ_JAJHJB010000035.1"/>
</dbReference>
<proteinExistence type="predicted"/>
<dbReference type="Proteomes" id="UP001165492">
    <property type="component" value="Unassembled WGS sequence"/>
</dbReference>
<comment type="caution">
    <text evidence="2">The sequence shown here is derived from an EMBL/GenBank/DDBJ whole genome shotgun (WGS) entry which is preliminary data.</text>
</comment>
<evidence type="ECO:0000313" key="3">
    <source>
        <dbReference type="Proteomes" id="UP001165492"/>
    </source>
</evidence>
<accession>A0ABS8HWJ1</accession>
<dbReference type="EMBL" id="JAJHJB010000035">
    <property type="protein sequence ID" value="MCC5467526.1"/>
    <property type="molecule type" value="Genomic_DNA"/>
</dbReference>
<keyword evidence="3" id="KW-1185">Reference proteome</keyword>
<evidence type="ECO:0000313" key="2">
    <source>
        <dbReference type="EMBL" id="MCC5467526.1"/>
    </source>
</evidence>
<reference evidence="2" key="1">
    <citation type="submission" date="2021-11" db="EMBL/GenBank/DDBJ databases">
        <title>Description of a new species Pelosinus isolated from the bottom sediments of Lake Baikal.</title>
        <authorList>
            <person name="Zakharyuk A."/>
        </authorList>
    </citation>
    <scope>NUCLEOTIDE SEQUENCE</scope>
    <source>
        <strain evidence="2">Bkl1</strain>
    </source>
</reference>
<dbReference type="Gene3D" id="1.20.5.190">
    <property type="match status" value="1"/>
</dbReference>
<organism evidence="2 3">
    <name type="scientific">Pelosinus baikalensis</name>
    <dbReference type="NCBI Taxonomy" id="2892015"/>
    <lineage>
        <taxon>Bacteria</taxon>
        <taxon>Bacillati</taxon>
        <taxon>Bacillota</taxon>
        <taxon>Negativicutes</taxon>
        <taxon>Selenomonadales</taxon>
        <taxon>Sporomusaceae</taxon>
        <taxon>Pelosinus</taxon>
    </lineage>
</organism>